<evidence type="ECO:0000256" key="2">
    <source>
        <dbReference type="SAM" id="Phobius"/>
    </source>
</evidence>
<sequence>MKGRTGAGAPAETRGKTAIAGMATREVSGIDNLNRSLLALARLVLLGGGLLILIAGLDICRRHDLVPKGSTGTPGMPTEVRLQVAGHKPHRAE</sequence>
<feature type="transmembrane region" description="Helical" evidence="2">
    <location>
        <begin position="39"/>
        <end position="60"/>
    </location>
</feature>
<evidence type="ECO:0000256" key="1">
    <source>
        <dbReference type="SAM" id="MobiDB-lite"/>
    </source>
</evidence>
<feature type="region of interest" description="Disordered" evidence="1">
    <location>
        <begin position="68"/>
        <end position="93"/>
    </location>
</feature>
<protein>
    <submittedName>
        <fullName evidence="3">Uncharacterized protein</fullName>
    </submittedName>
</protein>
<keyword evidence="2" id="KW-0812">Transmembrane</keyword>
<keyword evidence="2" id="KW-1133">Transmembrane helix</keyword>
<accession>A0A101NDJ9</accession>
<comment type="caution">
    <text evidence="3">The sequence shown here is derived from an EMBL/GenBank/DDBJ whole genome shotgun (WGS) entry which is preliminary data.</text>
</comment>
<evidence type="ECO:0000313" key="3">
    <source>
        <dbReference type="EMBL" id="KUM91159.1"/>
    </source>
</evidence>
<organism evidence="3 4">
    <name type="scientific">Streptomyces cellostaticus</name>
    <dbReference type="NCBI Taxonomy" id="67285"/>
    <lineage>
        <taxon>Bacteria</taxon>
        <taxon>Bacillati</taxon>
        <taxon>Actinomycetota</taxon>
        <taxon>Actinomycetes</taxon>
        <taxon>Kitasatosporales</taxon>
        <taxon>Streptomycetaceae</taxon>
        <taxon>Streptomyces</taxon>
    </lineage>
</organism>
<keyword evidence="2" id="KW-0472">Membrane</keyword>
<dbReference type="AlphaFoldDB" id="A0A101NDJ9"/>
<dbReference type="EMBL" id="LMWL01000083">
    <property type="protein sequence ID" value="KUM91159.1"/>
    <property type="molecule type" value="Genomic_DNA"/>
</dbReference>
<proteinExistence type="predicted"/>
<keyword evidence="4" id="KW-1185">Reference proteome</keyword>
<name>A0A101NDJ9_9ACTN</name>
<gene>
    <name evidence="3" type="ORF">AQI88_38190</name>
</gene>
<reference evidence="3 4" key="1">
    <citation type="submission" date="2015-10" db="EMBL/GenBank/DDBJ databases">
        <title>Draft genome sequence of Streptomyces cellostaticus DSM 40189, type strain for the species Streptomyces cellostaticus.</title>
        <authorList>
            <person name="Ruckert C."/>
            <person name="Winkler A."/>
            <person name="Kalinowski J."/>
            <person name="Kampfer P."/>
            <person name="Glaeser S."/>
        </authorList>
    </citation>
    <scope>NUCLEOTIDE SEQUENCE [LARGE SCALE GENOMIC DNA]</scope>
    <source>
        <strain evidence="3 4">DSM 40189</strain>
    </source>
</reference>
<dbReference type="Proteomes" id="UP000054241">
    <property type="component" value="Unassembled WGS sequence"/>
</dbReference>
<evidence type="ECO:0000313" key="4">
    <source>
        <dbReference type="Proteomes" id="UP000054241"/>
    </source>
</evidence>